<dbReference type="GO" id="GO:0006598">
    <property type="term" value="P:polyamine catabolic process"/>
    <property type="evidence" value="ECO:0007669"/>
    <property type="project" value="TreeGrafter"/>
</dbReference>
<dbReference type="InterPro" id="IPR044668">
    <property type="entry name" value="PuuD-like"/>
</dbReference>
<proteinExistence type="predicted"/>
<dbReference type="RefSeq" id="WP_054646051.1">
    <property type="nucleotide sequence ID" value="NZ_FUXS01000002.1"/>
</dbReference>
<gene>
    <name evidence="1" type="ORF">IV52_GL001126</name>
</gene>
<evidence type="ECO:0000313" key="1">
    <source>
        <dbReference type="EMBL" id="KRN78846.1"/>
    </source>
</evidence>
<comment type="caution">
    <text evidence="1">The sequence shown here is derived from an EMBL/GenBank/DDBJ whole genome shotgun (WGS) entry which is preliminary data.</text>
</comment>
<organism evidence="1 2">
    <name type="scientific">Fructilactobacillus lindneri DSM 20690 = JCM 11027</name>
    <dbReference type="NCBI Taxonomy" id="1122148"/>
    <lineage>
        <taxon>Bacteria</taxon>
        <taxon>Bacillati</taxon>
        <taxon>Bacillota</taxon>
        <taxon>Bacilli</taxon>
        <taxon>Lactobacillales</taxon>
        <taxon>Lactobacillaceae</taxon>
        <taxon>Fructilactobacillus</taxon>
    </lineage>
</organism>
<name>A0A0R2JNV1_9LACO</name>
<dbReference type="Proteomes" id="UP000051565">
    <property type="component" value="Unassembled WGS sequence"/>
</dbReference>
<dbReference type="PANTHER" id="PTHR43235:SF1">
    <property type="entry name" value="GLUTAMINE AMIDOTRANSFERASE PB2B2.05-RELATED"/>
    <property type="match status" value="1"/>
</dbReference>
<keyword evidence="2" id="KW-1185">Reference proteome</keyword>
<dbReference type="GO" id="GO:0033969">
    <property type="term" value="F:gamma-glutamyl-gamma-aminobutyrate hydrolase activity"/>
    <property type="evidence" value="ECO:0007669"/>
    <property type="project" value="TreeGrafter"/>
</dbReference>
<dbReference type="PATRIC" id="fig|1122148.6.peg.1153"/>
<dbReference type="AlphaFoldDB" id="A0A0R2JNV1"/>
<dbReference type="PANTHER" id="PTHR43235">
    <property type="entry name" value="GLUTAMINE AMIDOTRANSFERASE PB2B2.05-RELATED"/>
    <property type="match status" value="1"/>
</dbReference>
<dbReference type="PROSITE" id="PS51273">
    <property type="entry name" value="GATASE_TYPE_1"/>
    <property type="match status" value="1"/>
</dbReference>
<dbReference type="Gene3D" id="3.40.50.880">
    <property type="match status" value="1"/>
</dbReference>
<dbReference type="Pfam" id="PF07722">
    <property type="entry name" value="Peptidase_C26"/>
    <property type="match status" value="1"/>
</dbReference>
<dbReference type="STRING" id="53444.AYR59_02535"/>
<sequence>MKIGITANVNLKNPDDINLNFSNYTARVFLQLLTAHEIMPLIIPVVPSSLIKEYVDLVDGVLIPGGQDVDPELFHEKPISELGKTYQPHDQLEMQVLQEAIRQHKPVFGICRGYQVINVALGGILYQDLTTQITSKTLKHNQPEEIATATHTVQVAENSNLAKAVGVRPTVNSKHHQGIKQVAPGLRAVARADDGVIEAIENEDASVAGVQWHPEYLWQHDAIQEQLFLDFFQRVKNG</sequence>
<dbReference type="GO" id="GO:0005829">
    <property type="term" value="C:cytosol"/>
    <property type="evidence" value="ECO:0007669"/>
    <property type="project" value="TreeGrafter"/>
</dbReference>
<reference evidence="1 2" key="1">
    <citation type="journal article" date="2015" name="Genome Announc.">
        <title>Expanding the biotechnology potential of lactobacilli through comparative genomics of 213 strains and associated genera.</title>
        <authorList>
            <person name="Sun Z."/>
            <person name="Harris H.M."/>
            <person name="McCann A."/>
            <person name="Guo C."/>
            <person name="Argimon S."/>
            <person name="Zhang W."/>
            <person name="Yang X."/>
            <person name="Jeffery I.B."/>
            <person name="Cooney J.C."/>
            <person name="Kagawa T.F."/>
            <person name="Liu W."/>
            <person name="Song Y."/>
            <person name="Salvetti E."/>
            <person name="Wrobel A."/>
            <person name="Rasinkangas P."/>
            <person name="Parkhill J."/>
            <person name="Rea M.C."/>
            <person name="O'Sullivan O."/>
            <person name="Ritari J."/>
            <person name="Douillard F.P."/>
            <person name="Paul Ross R."/>
            <person name="Yang R."/>
            <person name="Briner A.E."/>
            <person name="Felis G.E."/>
            <person name="de Vos W.M."/>
            <person name="Barrangou R."/>
            <person name="Klaenhammer T.R."/>
            <person name="Caufield P.W."/>
            <person name="Cui Y."/>
            <person name="Zhang H."/>
            <person name="O'Toole P.W."/>
        </authorList>
    </citation>
    <scope>NUCLEOTIDE SEQUENCE [LARGE SCALE GENOMIC DNA]</scope>
    <source>
        <strain evidence="1 2">DSM 20690</strain>
    </source>
</reference>
<dbReference type="InterPro" id="IPR029062">
    <property type="entry name" value="Class_I_gatase-like"/>
</dbReference>
<dbReference type="CDD" id="cd01745">
    <property type="entry name" value="GATase1_2"/>
    <property type="match status" value="1"/>
</dbReference>
<dbReference type="OrthoDB" id="9813383at2"/>
<accession>A0A0R2JNV1</accession>
<evidence type="ECO:0000313" key="2">
    <source>
        <dbReference type="Proteomes" id="UP000051565"/>
    </source>
</evidence>
<dbReference type="EMBL" id="JQBT01000033">
    <property type="protein sequence ID" value="KRN78846.1"/>
    <property type="molecule type" value="Genomic_DNA"/>
</dbReference>
<dbReference type="InterPro" id="IPR011697">
    <property type="entry name" value="Peptidase_C26"/>
</dbReference>
<dbReference type="SUPFAM" id="SSF52317">
    <property type="entry name" value="Class I glutamine amidotransferase-like"/>
    <property type="match status" value="1"/>
</dbReference>
<protein>
    <submittedName>
        <fullName evidence="1">Peptidase family protein</fullName>
    </submittedName>
</protein>